<feature type="coiled-coil region" evidence="20">
    <location>
        <begin position="184"/>
        <end position="272"/>
    </location>
</feature>
<feature type="coiled-coil region" evidence="20">
    <location>
        <begin position="302"/>
        <end position="329"/>
    </location>
</feature>
<dbReference type="GO" id="GO:0008241">
    <property type="term" value="F:peptidyl-dipeptidase activity"/>
    <property type="evidence" value="ECO:0007669"/>
    <property type="project" value="InterPro"/>
</dbReference>
<dbReference type="GO" id="GO:0004180">
    <property type="term" value="F:carboxypeptidase activity"/>
    <property type="evidence" value="ECO:0007669"/>
    <property type="project" value="UniProtKB-KW"/>
</dbReference>
<feature type="disulfide bond" evidence="15 18">
    <location>
        <begin position="952"/>
        <end position="970"/>
    </location>
</feature>
<dbReference type="InterPro" id="IPR018247">
    <property type="entry name" value="EF_Hand_1_Ca_BS"/>
</dbReference>
<dbReference type="Pfam" id="PF13499">
    <property type="entry name" value="EF-hand_7"/>
    <property type="match status" value="1"/>
</dbReference>
<evidence type="ECO:0000256" key="13">
    <source>
        <dbReference type="PIRSR" id="PIRSR601548-11"/>
    </source>
</evidence>
<dbReference type="PROSITE" id="PS00018">
    <property type="entry name" value="EF_HAND_1"/>
    <property type="match status" value="1"/>
</dbReference>
<feature type="active site" description="Proton acceptor 2" evidence="13">
    <location>
        <position position="984"/>
    </location>
</feature>
<dbReference type="PANTHER" id="PTHR10514">
    <property type="entry name" value="ANGIOTENSIN-CONVERTING ENZYME"/>
    <property type="match status" value="1"/>
</dbReference>
<gene>
    <name evidence="23" type="ORF">OKA104_LOCUS17336</name>
</gene>
<keyword evidence="17" id="KW-0040">ANK repeat</keyword>
<dbReference type="GO" id="GO:0008237">
    <property type="term" value="F:metallopeptidase activity"/>
    <property type="evidence" value="ECO:0007669"/>
    <property type="project" value="UniProtKB-KW"/>
</dbReference>
<dbReference type="InterPro" id="IPR036770">
    <property type="entry name" value="Ankyrin_rpt-contain_sf"/>
</dbReference>
<feature type="binding site" evidence="14">
    <location>
        <position position="987"/>
    </location>
    <ligand>
        <name>Zn(2+)</name>
        <dbReference type="ChEBI" id="CHEBI:29105"/>
        <label>1</label>
        <note>catalytic</note>
    </ligand>
</feature>
<evidence type="ECO:0000256" key="3">
    <source>
        <dbReference type="ARBA" id="ARBA00022490"/>
    </source>
</evidence>
<evidence type="ECO:0000256" key="21">
    <source>
        <dbReference type="SAM" id="MobiDB-lite"/>
    </source>
</evidence>
<keyword evidence="19" id="KW-0482">Metalloprotease</keyword>
<dbReference type="Gene3D" id="3.40.50.300">
    <property type="entry name" value="P-loop containing nucleotide triphosphate hydrolases"/>
    <property type="match status" value="1"/>
</dbReference>
<feature type="compositionally biased region" description="Polar residues" evidence="21">
    <location>
        <begin position="379"/>
        <end position="396"/>
    </location>
</feature>
<keyword evidence="3" id="KW-0963">Cytoplasm</keyword>
<dbReference type="GO" id="GO:0016020">
    <property type="term" value="C:membrane"/>
    <property type="evidence" value="ECO:0007669"/>
    <property type="project" value="InterPro"/>
</dbReference>
<feature type="compositionally biased region" description="Polar residues" evidence="21">
    <location>
        <begin position="339"/>
        <end position="356"/>
    </location>
</feature>
<feature type="binding site" evidence="16">
    <location>
        <position position="1011"/>
    </location>
    <ligand>
        <name>Zn(2+)</name>
        <dbReference type="ChEBI" id="CHEBI:29105"/>
        <label>2</label>
        <note>catalytic</note>
    </ligand>
</feature>
<evidence type="ECO:0000256" key="8">
    <source>
        <dbReference type="ARBA" id="ARBA00023134"/>
    </source>
</evidence>
<comment type="subcellular location">
    <subcellularLocation>
        <location evidence="1">Cytoplasm</location>
    </subcellularLocation>
</comment>
<dbReference type="GO" id="GO:0003924">
    <property type="term" value="F:GTPase activity"/>
    <property type="evidence" value="ECO:0007669"/>
    <property type="project" value="InterPro"/>
</dbReference>
<comment type="caution">
    <text evidence="23">The sequence shown here is derived from an EMBL/GenBank/DDBJ whole genome shotgun (WGS) entry which is preliminary data.</text>
</comment>
<dbReference type="InterPro" id="IPR002110">
    <property type="entry name" value="Ankyrin_rpt"/>
</dbReference>
<keyword evidence="4" id="KW-0732">Signal</keyword>
<dbReference type="SMART" id="SM00177">
    <property type="entry name" value="ARF"/>
    <property type="match status" value="1"/>
</dbReference>
<evidence type="ECO:0000256" key="20">
    <source>
        <dbReference type="SAM" id="Coils"/>
    </source>
</evidence>
<evidence type="ECO:0000256" key="11">
    <source>
        <dbReference type="PIRSR" id="PIRSR601548-1"/>
    </source>
</evidence>
<evidence type="ECO:0000259" key="22">
    <source>
        <dbReference type="PROSITE" id="PS50222"/>
    </source>
</evidence>
<dbReference type="InterPro" id="IPR001548">
    <property type="entry name" value="Peptidase_M2"/>
</dbReference>
<evidence type="ECO:0000256" key="4">
    <source>
        <dbReference type="ARBA" id="ARBA00022729"/>
    </source>
</evidence>
<dbReference type="Proteomes" id="UP000663881">
    <property type="component" value="Unassembled WGS sequence"/>
</dbReference>
<keyword evidence="10 12" id="KW-0325">Glycoprotein</keyword>
<evidence type="ECO:0000256" key="15">
    <source>
        <dbReference type="PIRSR" id="PIRSR601548-4"/>
    </source>
</evidence>
<keyword evidence="14 19" id="KW-0862">Zinc</keyword>
<dbReference type="PROSITE" id="PS50222">
    <property type="entry name" value="EF_HAND_2"/>
    <property type="match status" value="1"/>
</dbReference>
<organism evidence="23 24">
    <name type="scientific">Adineta steineri</name>
    <dbReference type="NCBI Taxonomy" id="433720"/>
    <lineage>
        <taxon>Eukaryota</taxon>
        <taxon>Metazoa</taxon>
        <taxon>Spiralia</taxon>
        <taxon>Gnathifera</taxon>
        <taxon>Rotifera</taxon>
        <taxon>Eurotatoria</taxon>
        <taxon>Bdelloidea</taxon>
        <taxon>Adinetida</taxon>
        <taxon>Adinetidae</taxon>
        <taxon>Adineta</taxon>
    </lineage>
</organism>
<keyword evidence="7 20" id="KW-0175">Coiled coil</keyword>
<dbReference type="InterPro" id="IPR005225">
    <property type="entry name" value="Small_GTP-bd"/>
</dbReference>
<feature type="active site" description="Proton donor 1" evidence="11">
    <location>
        <position position="1113"/>
    </location>
</feature>
<feature type="active site" description="Proton donor 2" evidence="13">
    <location>
        <position position="1113"/>
    </location>
</feature>
<feature type="binding site" evidence="14">
    <location>
        <position position="1011"/>
    </location>
    <ligand>
        <name>Zn(2+)</name>
        <dbReference type="ChEBI" id="CHEBI:29105"/>
        <label>1</label>
        <note>catalytic</note>
    </ligand>
</feature>
<dbReference type="SUPFAM" id="SSF56399">
    <property type="entry name" value="ADP-ribosylation"/>
    <property type="match status" value="1"/>
</dbReference>
<dbReference type="CDD" id="cd06461">
    <property type="entry name" value="M2_ACE"/>
    <property type="match status" value="1"/>
</dbReference>
<dbReference type="PROSITE" id="PS51420">
    <property type="entry name" value="RHO"/>
    <property type="match status" value="1"/>
</dbReference>
<dbReference type="GO" id="GO:0006508">
    <property type="term" value="P:proteolysis"/>
    <property type="evidence" value="ECO:0007669"/>
    <property type="project" value="UniProtKB-KW"/>
</dbReference>
<evidence type="ECO:0000256" key="16">
    <source>
        <dbReference type="PIRSR" id="PIRSR601548-8"/>
    </source>
</evidence>
<feature type="binding site" evidence="14">
    <location>
        <position position="983"/>
    </location>
    <ligand>
        <name>Zn(2+)</name>
        <dbReference type="ChEBI" id="CHEBI:29105"/>
        <label>1</label>
        <note>catalytic</note>
    </ligand>
</feature>
<keyword evidence="6" id="KW-0106">Calcium</keyword>
<evidence type="ECO:0000313" key="24">
    <source>
        <dbReference type="Proteomes" id="UP000663881"/>
    </source>
</evidence>
<evidence type="ECO:0000256" key="10">
    <source>
        <dbReference type="ARBA" id="ARBA00023180"/>
    </source>
</evidence>
<dbReference type="GO" id="GO:0005525">
    <property type="term" value="F:GTP binding"/>
    <property type="evidence" value="ECO:0007669"/>
    <property type="project" value="UniProtKB-KW"/>
</dbReference>
<dbReference type="SMART" id="SM00054">
    <property type="entry name" value="EFh"/>
    <property type="match status" value="2"/>
</dbReference>
<keyword evidence="19" id="KW-0378">Hydrolase</keyword>
<evidence type="ECO:0000256" key="2">
    <source>
        <dbReference type="ARBA" id="ARBA00008139"/>
    </source>
</evidence>
<comment type="caution">
    <text evidence="18">Lacks conserved residue(s) required for the propagation of feature annotation.</text>
</comment>
<dbReference type="InterPro" id="IPR001806">
    <property type="entry name" value="Small_GTPase"/>
</dbReference>
<dbReference type="CDD" id="cd00154">
    <property type="entry name" value="Rab"/>
    <property type="match status" value="1"/>
</dbReference>
<keyword evidence="8" id="KW-0342">GTP-binding</keyword>
<dbReference type="SUPFAM" id="SSF48403">
    <property type="entry name" value="Ankyrin repeat"/>
    <property type="match status" value="1"/>
</dbReference>
<dbReference type="SUPFAM" id="SSF52540">
    <property type="entry name" value="P-loop containing nucleoside triphosphate hydrolases"/>
    <property type="match status" value="1"/>
</dbReference>
<dbReference type="SMART" id="SM00173">
    <property type="entry name" value="RAS"/>
    <property type="match status" value="1"/>
</dbReference>
<evidence type="ECO:0000256" key="1">
    <source>
        <dbReference type="ARBA" id="ARBA00004496"/>
    </source>
</evidence>
<dbReference type="PROSITE" id="PS50088">
    <property type="entry name" value="ANK_REPEAT"/>
    <property type="match status" value="1"/>
</dbReference>
<dbReference type="EMBL" id="CAJOAY010001030">
    <property type="protein sequence ID" value="CAF3780298.1"/>
    <property type="molecule type" value="Genomic_DNA"/>
</dbReference>
<dbReference type="PRINTS" id="PR00791">
    <property type="entry name" value="PEPDIPTASEA"/>
</dbReference>
<comment type="cofactor">
    <cofactor evidence="19">
        <name>Zn(2+)</name>
        <dbReference type="ChEBI" id="CHEBI:29105"/>
    </cofactor>
    <text evidence="19">Binds 1 zinc ion per subunit.</text>
</comment>
<feature type="glycosylation site" description="N-linked (GlcNAc...) asparagine; partial" evidence="12">
    <location>
        <position position="938"/>
    </location>
</feature>
<name>A0A819AI49_9BILA</name>
<feature type="active site" description="Proton acceptor 1" evidence="11">
    <location>
        <position position="984"/>
    </location>
</feature>
<dbReference type="PROSITE" id="PS52011">
    <property type="entry name" value="PEPTIDASE_M2"/>
    <property type="match status" value="1"/>
</dbReference>
<dbReference type="PANTHER" id="PTHR10514:SF27">
    <property type="entry name" value="ANGIOTENSIN-CONVERTING ENZYME"/>
    <property type="match status" value="1"/>
</dbReference>
<dbReference type="Pfam" id="PF00071">
    <property type="entry name" value="Ras"/>
    <property type="match status" value="1"/>
</dbReference>
<dbReference type="SMART" id="SM00175">
    <property type="entry name" value="RAB"/>
    <property type="match status" value="1"/>
</dbReference>
<dbReference type="PROSITE" id="PS51419">
    <property type="entry name" value="RAB"/>
    <property type="match status" value="1"/>
</dbReference>
<dbReference type="Pfam" id="PF12796">
    <property type="entry name" value="Ank_2"/>
    <property type="match status" value="1"/>
</dbReference>
<feature type="repeat" description="ANK" evidence="17">
    <location>
        <begin position="1244"/>
        <end position="1268"/>
    </location>
</feature>
<evidence type="ECO:0000256" key="9">
    <source>
        <dbReference type="ARBA" id="ARBA00023157"/>
    </source>
</evidence>
<evidence type="ECO:0000256" key="19">
    <source>
        <dbReference type="RuleBase" id="RU361144"/>
    </source>
</evidence>
<dbReference type="SUPFAM" id="SSF55486">
    <property type="entry name" value="Metalloproteases ('zincins'), catalytic domain"/>
    <property type="match status" value="1"/>
</dbReference>
<evidence type="ECO:0000256" key="6">
    <source>
        <dbReference type="ARBA" id="ARBA00022837"/>
    </source>
</evidence>
<dbReference type="GO" id="GO:0005509">
    <property type="term" value="F:calcium ion binding"/>
    <property type="evidence" value="ECO:0007669"/>
    <property type="project" value="InterPro"/>
</dbReference>
<dbReference type="InterPro" id="IPR002048">
    <property type="entry name" value="EF_hand_dom"/>
</dbReference>
<reference evidence="23" key="1">
    <citation type="submission" date="2021-02" db="EMBL/GenBank/DDBJ databases">
        <authorList>
            <person name="Nowell W R."/>
        </authorList>
    </citation>
    <scope>NUCLEOTIDE SEQUENCE</scope>
</reference>
<sequence length="1640" mass="190591">MGDEINGNVQDLIAAKAAELFNSCDTEQKGFIIRKDMQRLRDELGVEPEQLEDVFDSLDNDHNGFLTLEEFTSGFGMFLGNQMECNNEDEQELIEHIPDDKEEEQVFHHTLETLGAKDLYEDEETIMGLWVKLRETDPVLLRQFEQFIGQATEEIKRSKSDHRSIEAALHSKSSVYDDEIKRLYDEMEQQIKIEKSKVLEEEKLKERELREQMEEELRIKEQQLAEVIKTQRELELKLLHTNLNETETKNDNERLQKEKIELEQQLQDIARNFEESKHYISQLQIQTKKEKRDRAKHALSLTENLAIERENLVKELDTLKSLNKRLVDERDVHHGGNSQGRDLSSSHSTLKRQGSVLSDYFTAPHRGNSEPEEDDDVMSPSNNDENESDTGSTQNRNHIRSRGLGARQQPVGANAVFQHSELMNVGPNAVPDRMFKIAFIGDSGVGKTSFIQRFCTDNFNEAFSATIGVDLQAKMLNIDNRIIALQLWDTAGQERFRSITKQYFRKSDGIILVYDVSSEVTFRNVRAWMTSVQELAEEDCVIALVGNKTDLCNDDDQRPVKYKDGAKLADEYQCLFFESSARLGTSVIEIMEAIARLMQEKDDRLRKGENIIDVSSKTKKREHEEIVECNDIEIDNDKLDKMSMKEQEEYVKSILNEYDKNLTTLAYITSSAEFETHLYLNDTNRKRITEKYYESYRGCLKTIATTGRKFKGLMNNNHSSVRWLLIRTQAIGDAGETNTVIKNDLQKLKGRIKEIYHKKFTWNTTRLGIDEVPEMLGSLESPDDLLALWNATYEVPISMRDHYATLIAVQNQQAKQNRLNDKTDSTTNNEERRIVEQLWQELKPLHRLLHAYVRQQMSKLYPGLIQLDQPIPVHLTKDIFGSMMTYLEKDVLPFPHIKGIDLGPSMKRKNFTEEKIFHYADEFFTSLNLTEAPDKFWNLSVFKKIPDRHMGCHPAAFDMYKHDDVRIRMCTSLTSRDFYVVHHEMGHIQHYLQYKSLPFWFRRSPHGAFSEAIGDAIALATMSPTHLKRIGLLENYASSREDNIKFLFSQGLSRLFLPPYAYALDIWRWSVYNGSIQPFQYNKQYWNLVCKYQGMKPAKPRNEKYFDAGTKLHVAFDLSYIKYFLAHVFQFQIFDVLCQEAGHTGPLHLCDLHGSIAAGKKLKILLGLGSSKPWEDLLEEFAGIRTFSAKSCLRYFQPLRDYLEELVAKVPLYEACRDGDVEQVRKLLPNYSSTDLNRQESSYNGNTCLHIAAANGHDNIVKILLQHGCYRSRLLNNQNQSAYDIAVLNKESIRLLFCRHHEKGSSSSNVSLRFCEQNASECFDIVKVNDIEDQNDKLMKSERPSIIKTYKTDEEKKHEIEYSATSKTMCQSRLARFCVNHLHSDEPLNHQTIIKRLTDTFEKTPSNYSDDYIKVDELIEQYEKKSHSIEQLLHLYTLETEFYRTLQQDCLPLALPLFIDLPKLKERFFKGRVYRGVRMSYQQLLTYQRAMEISGTVLQTRSFSSTSKDRLIAEGFAYEKISTSDKNLQVLFIFDFPNICDQAIDLSRISTDIPCLSEYEDEEEVLILPWTLFEVTRIRKANDEEDFYTIYLNNIIIPDKNLLSTFKWSWVELKNQFIKEKKFKFDCAFQKYNTSLTTPK</sequence>
<dbReference type="SMART" id="SM00176">
    <property type="entry name" value="RAN"/>
    <property type="match status" value="1"/>
</dbReference>
<dbReference type="GO" id="GO:0005737">
    <property type="term" value="C:cytoplasm"/>
    <property type="evidence" value="ECO:0007669"/>
    <property type="project" value="UniProtKB-SubCell"/>
</dbReference>
<dbReference type="Gene3D" id="1.10.238.10">
    <property type="entry name" value="EF-hand"/>
    <property type="match status" value="1"/>
</dbReference>
<dbReference type="Gene3D" id="3.90.176.10">
    <property type="entry name" value="Toxin ADP-ribosyltransferase, Chain A, domain 1"/>
    <property type="match status" value="1"/>
</dbReference>
<evidence type="ECO:0000256" key="7">
    <source>
        <dbReference type="ARBA" id="ARBA00023054"/>
    </source>
</evidence>
<dbReference type="PROSITE" id="PS51421">
    <property type="entry name" value="RAS"/>
    <property type="match status" value="1"/>
</dbReference>
<keyword evidence="9 15" id="KW-1015">Disulfide bond</keyword>
<proteinExistence type="inferred from homology"/>
<dbReference type="NCBIfam" id="TIGR00231">
    <property type="entry name" value="small_GTP"/>
    <property type="match status" value="1"/>
</dbReference>
<dbReference type="InterPro" id="IPR011992">
    <property type="entry name" value="EF-hand-dom_pair"/>
</dbReference>
<dbReference type="PROSITE" id="PS50297">
    <property type="entry name" value="ANK_REP_REGION"/>
    <property type="match status" value="1"/>
</dbReference>
<dbReference type="Pfam" id="PF01401">
    <property type="entry name" value="Peptidase_M2"/>
    <property type="match status" value="1"/>
</dbReference>
<dbReference type="Gene3D" id="1.25.40.20">
    <property type="entry name" value="Ankyrin repeat-containing domain"/>
    <property type="match status" value="1"/>
</dbReference>
<feature type="region of interest" description="Disordered" evidence="21">
    <location>
        <begin position="330"/>
        <end position="410"/>
    </location>
</feature>
<keyword evidence="5" id="KW-0547">Nucleotide-binding</keyword>
<dbReference type="SMART" id="SM00248">
    <property type="entry name" value="ANK"/>
    <property type="match status" value="2"/>
</dbReference>
<feature type="domain" description="EF-hand" evidence="22">
    <location>
        <begin position="46"/>
        <end position="81"/>
    </location>
</feature>
<dbReference type="SMART" id="SM00174">
    <property type="entry name" value="RHO"/>
    <property type="match status" value="1"/>
</dbReference>
<evidence type="ECO:0000256" key="12">
    <source>
        <dbReference type="PIRSR" id="PIRSR601548-10"/>
    </source>
</evidence>
<feature type="disulfide bond" evidence="15">
    <location>
        <begin position="1138"/>
        <end position="1150"/>
    </location>
</feature>
<evidence type="ECO:0000256" key="18">
    <source>
        <dbReference type="PROSITE-ProRule" id="PRU01355"/>
    </source>
</evidence>
<comment type="similarity">
    <text evidence="2 18 19">Belongs to the peptidase M2 family.</text>
</comment>
<feature type="binding site" evidence="16">
    <location>
        <position position="987"/>
    </location>
    <ligand>
        <name>Zn(2+)</name>
        <dbReference type="ChEBI" id="CHEBI:29105"/>
        <label>2</label>
        <note>catalytic</note>
    </ligand>
</feature>
<dbReference type="InterPro" id="IPR027417">
    <property type="entry name" value="P-loop_NTPase"/>
</dbReference>
<dbReference type="SUPFAM" id="SSF47473">
    <property type="entry name" value="EF-hand"/>
    <property type="match status" value="1"/>
</dbReference>
<keyword evidence="14 19" id="KW-0479">Metal-binding</keyword>
<evidence type="ECO:0000256" key="14">
    <source>
        <dbReference type="PIRSR" id="PIRSR601548-3"/>
    </source>
</evidence>
<keyword evidence="19" id="KW-0121">Carboxypeptidase</keyword>
<dbReference type="FunFam" id="3.40.50.300:FF:001348">
    <property type="entry name" value="Ras and EF-hand domain-containing protein"/>
    <property type="match status" value="1"/>
</dbReference>
<dbReference type="EC" id="3.4.-.-" evidence="19"/>
<accession>A0A819AI49</accession>
<feature type="binding site" evidence="16">
    <location>
        <position position="983"/>
    </location>
    <ligand>
        <name>Zn(2+)</name>
        <dbReference type="ChEBI" id="CHEBI:29105"/>
        <label>2</label>
        <note>catalytic</note>
    </ligand>
</feature>
<evidence type="ECO:0000256" key="5">
    <source>
        <dbReference type="ARBA" id="ARBA00022741"/>
    </source>
</evidence>
<keyword evidence="19" id="KW-0645">Protease</keyword>
<evidence type="ECO:0000313" key="23">
    <source>
        <dbReference type="EMBL" id="CAF3780298.1"/>
    </source>
</evidence>
<evidence type="ECO:0000256" key="17">
    <source>
        <dbReference type="PROSITE-ProRule" id="PRU00023"/>
    </source>
</evidence>
<protein>
    <recommendedName>
        <fullName evidence="19">Angiotensin-converting enzyme</fullName>
        <ecNumber evidence="19">3.4.-.-</ecNumber>
    </recommendedName>
</protein>